<protein>
    <submittedName>
        <fullName evidence="5">AraC family transcriptional regulator</fullName>
    </submittedName>
</protein>
<keyword evidence="6" id="KW-1185">Reference proteome</keyword>
<organism evidence="5 6">
    <name type="scientific">Vibrio algarum</name>
    <dbReference type="NCBI Taxonomy" id="3020714"/>
    <lineage>
        <taxon>Bacteria</taxon>
        <taxon>Pseudomonadati</taxon>
        <taxon>Pseudomonadota</taxon>
        <taxon>Gammaproteobacteria</taxon>
        <taxon>Vibrionales</taxon>
        <taxon>Vibrionaceae</taxon>
        <taxon>Vibrio</taxon>
    </lineage>
</organism>
<dbReference type="EMBL" id="JAQLOI010000003">
    <property type="protein sequence ID" value="MDB1125702.1"/>
    <property type="molecule type" value="Genomic_DNA"/>
</dbReference>
<gene>
    <name evidence="5" type="ORF">PGX00_19380</name>
</gene>
<reference evidence="5 6" key="1">
    <citation type="submission" date="2023-01" db="EMBL/GenBank/DDBJ databases">
        <title>Vibrio sp. KJ40-1 sp.nov, isolated from marine algae.</title>
        <authorList>
            <person name="Butt M."/>
            <person name="Kim J.M.J."/>
            <person name="Jeon C.O.C."/>
        </authorList>
    </citation>
    <scope>NUCLEOTIDE SEQUENCE [LARGE SCALE GENOMIC DNA]</scope>
    <source>
        <strain evidence="5 6">KJ40-1</strain>
    </source>
</reference>
<dbReference type="PROSITE" id="PS00041">
    <property type="entry name" value="HTH_ARAC_FAMILY_1"/>
    <property type="match status" value="1"/>
</dbReference>
<dbReference type="Proteomes" id="UP001210678">
    <property type="component" value="Unassembled WGS sequence"/>
</dbReference>
<dbReference type="PANTHER" id="PTHR47504:SF5">
    <property type="entry name" value="RIGHT ORIGIN-BINDING PROTEIN"/>
    <property type="match status" value="1"/>
</dbReference>
<keyword evidence="2" id="KW-0238">DNA-binding</keyword>
<dbReference type="InterPro" id="IPR050959">
    <property type="entry name" value="MarA-like"/>
</dbReference>
<dbReference type="SMART" id="SM00342">
    <property type="entry name" value="HTH_ARAC"/>
    <property type="match status" value="1"/>
</dbReference>
<dbReference type="RefSeq" id="WP_272139645.1">
    <property type="nucleotide sequence ID" value="NZ_JAQLOI010000003.1"/>
</dbReference>
<dbReference type="PANTHER" id="PTHR47504">
    <property type="entry name" value="RIGHT ORIGIN-BINDING PROTEIN"/>
    <property type="match status" value="1"/>
</dbReference>
<dbReference type="InterPro" id="IPR018062">
    <property type="entry name" value="HTH_AraC-typ_CS"/>
</dbReference>
<feature type="domain" description="HTH araC/xylS-type" evidence="4">
    <location>
        <begin position="11"/>
        <end position="109"/>
    </location>
</feature>
<name>A0ABT4YWD5_9VIBR</name>
<evidence type="ECO:0000313" key="5">
    <source>
        <dbReference type="EMBL" id="MDB1125702.1"/>
    </source>
</evidence>
<dbReference type="Gene3D" id="1.10.10.60">
    <property type="entry name" value="Homeodomain-like"/>
    <property type="match status" value="2"/>
</dbReference>
<dbReference type="Pfam" id="PF12833">
    <property type="entry name" value="HTH_18"/>
    <property type="match status" value="1"/>
</dbReference>
<evidence type="ECO:0000256" key="1">
    <source>
        <dbReference type="ARBA" id="ARBA00023015"/>
    </source>
</evidence>
<evidence type="ECO:0000259" key="4">
    <source>
        <dbReference type="PROSITE" id="PS01124"/>
    </source>
</evidence>
<proteinExistence type="predicted"/>
<evidence type="ECO:0000313" key="6">
    <source>
        <dbReference type="Proteomes" id="UP001210678"/>
    </source>
</evidence>
<dbReference type="InterPro" id="IPR018060">
    <property type="entry name" value="HTH_AraC"/>
</dbReference>
<evidence type="ECO:0000256" key="3">
    <source>
        <dbReference type="ARBA" id="ARBA00023163"/>
    </source>
</evidence>
<evidence type="ECO:0000256" key="2">
    <source>
        <dbReference type="ARBA" id="ARBA00023125"/>
    </source>
</evidence>
<sequence>MNTKITFTRIEKLLGYIHDNIRKPLSLEELASKSCWSRWQLQRVFQAYTGFSVAQYVREIKLSEAAIMVLGGKHRISDIAYEFGFNSEIAFSRAFKQFFGVSPKRYQINGVKKGIKSPLVKPIKLNETVFFQRMHSIKSV</sequence>
<keyword evidence="1" id="KW-0805">Transcription regulation</keyword>
<dbReference type="PROSITE" id="PS01124">
    <property type="entry name" value="HTH_ARAC_FAMILY_2"/>
    <property type="match status" value="1"/>
</dbReference>
<dbReference type="SUPFAM" id="SSF46689">
    <property type="entry name" value="Homeodomain-like"/>
    <property type="match status" value="2"/>
</dbReference>
<accession>A0ABT4YWD5</accession>
<comment type="caution">
    <text evidence="5">The sequence shown here is derived from an EMBL/GenBank/DDBJ whole genome shotgun (WGS) entry which is preliminary data.</text>
</comment>
<dbReference type="PRINTS" id="PR00032">
    <property type="entry name" value="HTHARAC"/>
</dbReference>
<dbReference type="InterPro" id="IPR009057">
    <property type="entry name" value="Homeodomain-like_sf"/>
</dbReference>
<dbReference type="InterPro" id="IPR020449">
    <property type="entry name" value="Tscrpt_reg_AraC-type_HTH"/>
</dbReference>
<keyword evidence="3" id="KW-0804">Transcription</keyword>